<evidence type="ECO:0000313" key="1">
    <source>
        <dbReference type="EMBL" id="PMD12710.1"/>
    </source>
</evidence>
<keyword evidence="2" id="KW-1185">Reference proteome</keyword>
<proteinExistence type="predicted"/>
<protein>
    <submittedName>
        <fullName evidence="1">Uncharacterized protein</fullName>
    </submittedName>
</protein>
<dbReference type="Proteomes" id="UP000235672">
    <property type="component" value="Unassembled WGS sequence"/>
</dbReference>
<dbReference type="EMBL" id="KZ613543">
    <property type="protein sequence ID" value="PMD12710.1"/>
    <property type="molecule type" value="Genomic_DNA"/>
</dbReference>
<evidence type="ECO:0000313" key="2">
    <source>
        <dbReference type="Proteomes" id="UP000235672"/>
    </source>
</evidence>
<reference evidence="1 2" key="1">
    <citation type="submission" date="2016-05" db="EMBL/GenBank/DDBJ databases">
        <title>A degradative enzymes factory behind the ericoid mycorrhizal symbiosis.</title>
        <authorList>
            <consortium name="DOE Joint Genome Institute"/>
            <person name="Martino E."/>
            <person name="Morin E."/>
            <person name="Grelet G."/>
            <person name="Kuo A."/>
            <person name="Kohler A."/>
            <person name="Daghino S."/>
            <person name="Barry K."/>
            <person name="Choi C."/>
            <person name="Cichocki N."/>
            <person name="Clum A."/>
            <person name="Copeland A."/>
            <person name="Hainaut M."/>
            <person name="Haridas S."/>
            <person name="Labutti K."/>
            <person name="Lindquist E."/>
            <person name="Lipzen A."/>
            <person name="Khouja H.-R."/>
            <person name="Murat C."/>
            <person name="Ohm R."/>
            <person name="Olson A."/>
            <person name="Spatafora J."/>
            <person name="Veneault-Fourrey C."/>
            <person name="Henrissat B."/>
            <person name="Grigoriev I."/>
            <person name="Martin F."/>
            <person name="Perotto S."/>
        </authorList>
    </citation>
    <scope>NUCLEOTIDE SEQUENCE [LARGE SCALE GENOMIC DNA]</scope>
    <source>
        <strain evidence="1 2">UAMH 7357</strain>
    </source>
</reference>
<organism evidence="1 2">
    <name type="scientific">Hyaloscypha hepaticicola</name>
    <dbReference type="NCBI Taxonomy" id="2082293"/>
    <lineage>
        <taxon>Eukaryota</taxon>
        <taxon>Fungi</taxon>
        <taxon>Dikarya</taxon>
        <taxon>Ascomycota</taxon>
        <taxon>Pezizomycotina</taxon>
        <taxon>Leotiomycetes</taxon>
        <taxon>Helotiales</taxon>
        <taxon>Hyaloscyphaceae</taxon>
        <taxon>Hyaloscypha</taxon>
    </lineage>
</organism>
<sequence>MSCGYKTWLSGDMATQVVRNSLFWLAFAHSFTRFEIVLPTIPSPSSCETFPTPGITAKITYLPDDFSCDAGRGKCLTGRWIAPRLPMSQFPSKSRDIHLTMITVLRMSQGADPQIDCNCFNIYDAASKSTLLASRSEEKGLQGSPLDHKGIIYAWGNLLHPSHRTPDEEQV</sequence>
<accession>A0A2J6PFA3</accession>
<gene>
    <name evidence="1" type="ORF">NA56DRAFT_712773</name>
</gene>
<name>A0A2J6PFA3_9HELO</name>
<dbReference type="AlphaFoldDB" id="A0A2J6PFA3"/>